<dbReference type="PANTHER" id="PTHR36120">
    <property type="entry name" value="FUCOSE ISOMERASE"/>
    <property type="match status" value="1"/>
</dbReference>
<keyword evidence="2" id="KW-0119">Carbohydrate metabolism</keyword>
<evidence type="ECO:0000256" key="1">
    <source>
        <dbReference type="ARBA" id="ARBA00023235"/>
    </source>
</evidence>
<feature type="domain" description="L-fucose isomerase C-terminal" evidence="3">
    <location>
        <begin position="359"/>
        <end position="445"/>
    </location>
</feature>
<sequence>MQTQKSPADGRVGVVFVASPLFPEASAMELIARTSKHLGSEGLADQFAVASKLARDRASCTEAFAQLDLDKLDALIIQLSTFATAELLHEVLSHLGERRLPIALWALEETDQIITNSLCGVQLWASTLTRFGHNFTLLLGNPDDTELTTDLAAFAAASRAHRRIRGARIALIGAHADWFTNLAVDPWTIRRHLDVTIEQMTLVKFLDGCKVEPDAEAVASKRWAEASFDGGDDEAGRTTLGRTYARLAAGLDKIKADAIAIRDWPEILYAENFKGTWGALGELSDRSVPLAPEGDVMGAVTALAARAFDQASLPFLTDISGIDRHNDRLVLWHYGVSPRLADGPRSLDPVLKQETFPLKAGPLTLMRLSLRADGQLRIFVSEGEMLAQKSQANRAAGFFRPDAADSETLIRHFIDEGYEHHVTAVYGRWATAVLHLGRQLGVQVDHV</sequence>
<dbReference type="InterPro" id="IPR015888">
    <property type="entry name" value="Fuc_isomerase_C"/>
</dbReference>
<comment type="caution">
    <text evidence="4">The sequence shown here is derived from an EMBL/GenBank/DDBJ whole genome shotgun (WGS) entry which is preliminary data.</text>
</comment>
<dbReference type="InterPro" id="IPR009015">
    <property type="entry name" value="Fucose_isomerase_N/cen_sf"/>
</dbReference>
<evidence type="ECO:0000313" key="4">
    <source>
        <dbReference type="EMBL" id="MCG7506118.1"/>
    </source>
</evidence>
<dbReference type="RefSeq" id="WP_239365988.1">
    <property type="nucleotide sequence ID" value="NZ_JAKREW010000011.1"/>
</dbReference>
<keyword evidence="5" id="KW-1185">Reference proteome</keyword>
<evidence type="ECO:0000259" key="3">
    <source>
        <dbReference type="Pfam" id="PF02952"/>
    </source>
</evidence>
<proteinExistence type="predicted"/>
<gene>
    <name evidence="4" type="ORF">L4923_13925</name>
</gene>
<protein>
    <recommendedName>
        <fullName evidence="3">L-fucose isomerase C-terminal domain-containing protein</fullName>
    </recommendedName>
</protein>
<dbReference type="Pfam" id="PF02952">
    <property type="entry name" value="Fucose_iso_C"/>
    <property type="match status" value="1"/>
</dbReference>
<reference evidence="4 5" key="1">
    <citation type="submission" date="2022-02" db="EMBL/GenBank/DDBJ databases">
        <title>Draft genome sequence of Mezorhizobium retamae strain IRAMC:0171 isolated from Retama raetam nodules.</title>
        <authorList>
            <person name="Bengaied R."/>
            <person name="Sbissi I."/>
            <person name="Huber K."/>
            <person name="Ghodbane F."/>
            <person name="Nouioui I."/>
            <person name="Tarhouni M."/>
            <person name="Gtari M."/>
        </authorList>
    </citation>
    <scope>NUCLEOTIDE SEQUENCE [LARGE SCALE GENOMIC DNA]</scope>
    <source>
        <strain evidence="4 5">IRAMC:0171</strain>
    </source>
</reference>
<evidence type="ECO:0000313" key="5">
    <source>
        <dbReference type="Proteomes" id="UP001201701"/>
    </source>
</evidence>
<name>A0ABS9QFB4_9HYPH</name>
<dbReference type="PANTHER" id="PTHR36120:SF1">
    <property type="entry name" value="L-FUCOSE ISOMERASE C-TERMINAL DOMAIN-CONTAINING PROTEIN"/>
    <property type="match status" value="1"/>
</dbReference>
<dbReference type="SUPFAM" id="SSF53743">
    <property type="entry name" value="FucI/AraA N-terminal and middle domains"/>
    <property type="match status" value="1"/>
</dbReference>
<accession>A0ABS9QFB4</accession>
<organism evidence="4 5">
    <name type="scientific">Mesorhizobium retamae</name>
    <dbReference type="NCBI Taxonomy" id="2912854"/>
    <lineage>
        <taxon>Bacteria</taxon>
        <taxon>Pseudomonadati</taxon>
        <taxon>Pseudomonadota</taxon>
        <taxon>Alphaproteobacteria</taxon>
        <taxon>Hyphomicrobiales</taxon>
        <taxon>Phyllobacteriaceae</taxon>
        <taxon>Mesorhizobium</taxon>
    </lineage>
</organism>
<dbReference type="EMBL" id="JAKREW010000011">
    <property type="protein sequence ID" value="MCG7506118.1"/>
    <property type="molecule type" value="Genomic_DNA"/>
</dbReference>
<evidence type="ECO:0000256" key="2">
    <source>
        <dbReference type="ARBA" id="ARBA00023277"/>
    </source>
</evidence>
<dbReference type="Proteomes" id="UP001201701">
    <property type="component" value="Unassembled WGS sequence"/>
</dbReference>
<keyword evidence="1" id="KW-0413">Isomerase</keyword>